<keyword evidence="2" id="KW-1185">Reference proteome</keyword>
<organism evidence="1 2">
    <name type="scientific">Mytilus coruscus</name>
    <name type="common">Sea mussel</name>
    <dbReference type="NCBI Taxonomy" id="42192"/>
    <lineage>
        <taxon>Eukaryota</taxon>
        <taxon>Metazoa</taxon>
        <taxon>Spiralia</taxon>
        <taxon>Lophotrochozoa</taxon>
        <taxon>Mollusca</taxon>
        <taxon>Bivalvia</taxon>
        <taxon>Autobranchia</taxon>
        <taxon>Pteriomorphia</taxon>
        <taxon>Mytilida</taxon>
        <taxon>Mytiloidea</taxon>
        <taxon>Mytilidae</taxon>
        <taxon>Mytilinae</taxon>
        <taxon>Mytilus</taxon>
    </lineage>
</organism>
<dbReference type="EMBL" id="CACVKT020003691">
    <property type="protein sequence ID" value="CAC5385223.1"/>
    <property type="molecule type" value="Genomic_DNA"/>
</dbReference>
<sequence length="216" mass="24505">MTYWKTTRKAKVTCCHTKQDRSSPDEETFDPPLYLIFDDGENSAKGKEKFMNEIIDLAKNGNGEKCTTTCTEEAKLSFSNVPRQLHKRILNISSSDEHVLIVNSNVNKMGCKGKELTYDQKSRLAALNDARYRKSEIVRLNGIKQCTVYSFSEVIISQLQSCFILGDSSVNQLIHITHDTVNALDDAKETTVVFSVISKALDKFWKEGLLHKVEKY</sequence>
<dbReference type="Proteomes" id="UP000507470">
    <property type="component" value="Unassembled WGS sequence"/>
</dbReference>
<dbReference type="AlphaFoldDB" id="A0A6J8BN40"/>
<proteinExistence type="predicted"/>
<evidence type="ECO:0000313" key="2">
    <source>
        <dbReference type="Proteomes" id="UP000507470"/>
    </source>
</evidence>
<name>A0A6J8BN40_MYTCO</name>
<accession>A0A6J8BN40</accession>
<reference evidence="1 2" key="1">
    <citation type="submission" date="2020-06" db="EMBL/GenBank/DDBJ databases">
        <authorList>
            <person name="Li R."/>
            <person name="Bekaert M."/>
        </authorList>
    </citation>
    <scope>NUCLEOTIDE SEQUENCE [LARGE SCALE GENOMIC DNA]</scope>
    <source>
        <strain evidence="2">wild</strain>
    </source>
</reference>
<gene>
    <name evidence="1" type="ORF">MCOR_20790</name>
</gene>
<protein>
    <submittedName>
        <fullName evidence="1">Uncharacterized protein</fullName>
    </submittedName>
</protein>
<evidence type="ECO:0000313" key="1">
    <source>
        <dbReference type="EMBL" id="CAC5385223.1"/>
    </source>
</evidence>